<dbReference type="SUPFAM" id="SSF46785">
    <property type="entry name" value="Winged helix' DNA-binding domain"/>
    <property type="match status" value="1"/>
</dbReference>
<evidence type="ECO:0000256" key="2">
    <source>
        <dbReference type="ARBA" id="ARBA00023125"/>
    </source>
</evidence>
<sequence length="161" mass="17803">MTHPRSVDSTDARLLMALNAEPRATTLALAERARLSRNTVQSRLSRLEKGHALRPFERRVDPAALGYPVRAFIMTNLRQRELDAVGVALARIPEVVEVHGLSGVADLLIQVVARHVEDLYRIAGEILAIDGVERTTTGLVMREMVDFRVSPLLEELAGETS</sequence>
<feature type="domain" description="HTH asnC-type" evidence="5">
    <location>
        <begin position="8"/>
        <end position="48"/>
    </location>
</feature>
<dbReference type="InterPro" id="IPR000485">
    <property type="entry name" value="AsnC-type_HTH_dom"/>
</dbReference>
<dbReference type="EMBL" id="CP108021">
    <property type="protein sequence ID" value="WUM18976.1"/>
    <property type="molecule type" value="Genomic_DNA"/>
</dbReference>
<accession>A0AAU4JYX5</accession>
<dbReference type="InterPro" id="IPR036388">
    <property type="entry name" value="WH-like_DNA-bd_sf"/>
</dbReference>
<dbReference type="Pfam" id="PF01037">
    <property type="entry name" value="AsnC_trans_reg"/>
    <property type="match status" value="1"/>
</dbReference>
<keyword evidence="7" id="KW-1185">Reference proteome</keyword>
<proteinExistence type="predicted"/>
<keyword evidence="1" id="KW-0805">Transcription regulation</keyword>
<dbReference type="SUPFAM" id="SSF54909">
    <property type="entry name" value="Dimeric alpha+beta barrel"/>
    <property type="match status" value="1"/>
</dbReference>
<dbReference type="RefSeq" id="WP_328856543.1">
    <property type="nucleotide sequence ID" value="NZ_CP108021.1"/>
</dbReference>
<evidence type="ECO:0000256" key="3">
    <source>
        <dbReference type="ARBA" id="ARBA00023163"/>
    </source>
</evidence>
<dbReference type="GO" id="GO:0043200">
    <property type="term" value="P:response to amino acid"/>
    <property type="evidence" value="ECO:0007669"/>
    <property type="project" value="TreeGrafter"/>
</dbReference>
<evidence type="ECO:0000259" key="4">
    <source>
        <dbReference type="Pfam" id="PF01037"/>
    </source>
</evidence>
<reference evidence="6 7" key="1">
    <citation type="submission" date="2022-10" db="EMBL/GenBank/DDBJ databases">
        <title>The complete genomes of actinobacterial strains from the NBC collection.</title>
        <authorList>
            <person name="Joergensen T.S."/>
            <person name="Alvarez Arevalo M."/>
            <person name="Sterndorff E.B."/>
            <person name="Faurdal D."/>
            <person name="Vuksanovic O."/>
            <person name="Mourched A.-S."/>
            <person name="Charusanti P."/>
            <person name="Shaw S."/>
            <person name="Blin K."/>
            <person name="Weber T."/>
        </authorList>
    </citation>
    <scope>NUCLEOTIDE SEQUENCE [LARGE SCALE GENOMIC DNA]</scope>
    <source>
        <strain evidence="6 7">NBC_00319</strain>
    </source>
</reference>
<gene>
    <name evidence="6" type="ORF">OG579_14730</name>
</gene>
<feature type="domain" description="Transcription regulator AsnC/Lrp ligand binding" evidence="4">
    <location>
        <begin position="76"/>
        <end position="143"/>
    </location>
</feature>
<organism evidence="6 7">
    <name type="scientific">Williamsia herbipolensis</name>
    <dbReference type="NCBI Taxonomy" id="1603258"/>
    <lineage>
        <taxon>Bacteria</taxon>
        <taxon>Bacillati</taxon>
        <taxon>Actinomycetota</taxon>
        <taxon>Actinomycetes</taxon>
        <taxon>Mycobacteriales</taxon>
        <taxon>Nocardiaceae</taxon>
        <taxon>Williamsia</taxon>
    </lineage>
</organism>
<evidence type="ECO:0000313" key="7">
    <source>
        <dbReference type="Proteomes" id="UP001432128"/>
    </source>
</evidence>
<dbReference type="Proteomes" id="UP001432128">
    <property type="component" value="Chromosome"/>
</dbReference>
<dbReference type="Gene3D" id="1.10.10.10">
    <property type="entry name" value="Winged helix-like DNA-binding domain superfamily/Winged helix DNA-binding domain"/>
    <property type="match status" value="1"/>
</dbReference>
<dbReference type="KEGG" id="whr:OG579_14730"/>
<dbReference type="GO" id="GO:0043565">
    <property type="term" value="F:sequence-specific DNA binding"/>
    <property type="evidence" value="ECO:0007669"/>
    <property type="project" value="InterPro"/>
</dbReference>
<evidence type="ECO:0000259" key="5">
    <source>
        <dbReference type="Pfam" id="PF13404"/>
    </source>
</evidence>
<evidence type="ECO:0000313" key="6">
    <source>
        <dbReference type="EMBL" id="WUM18976.1"/>
    </source>
</evidence>
<dbReference type="GO" id="GO:0005829">
    <property type="term" value="C:cytosol"/>
    <property type="evidence" value="ECO:0007669"/>
    <property type="project" value="TreeGrafter"/>
</dbReference>
<protein>
    <submittedName>
        <fullName evidence="6">Lrp/AsnC family transcriptional regulator</fullName>
    </submittedName>
</protein>
<dbReference type="Pfam" id="PF13404">
    <property type="entry name" value="HTH_AsnC-type"/>
    <property type="match status" value="1"/>
</dbReference>
<dbReference type="InterPro" id="IPR019888">
    <property type="entry name" value="Tscrpt_reg_AsnC-like"/>
</dbReference>
<dbReference type="InterPro" id="IPR019887">
    <property type="entry name" value="Tscrpt_reg_AsnC/Lrp_C"/>
</dbReference>
<dbReference type="PANTHER" id="PTHR30154:SF34">
    <property type="entry name" value="TRANSCRIPTIONAL REGULATOR AZLB"/>
    <property type="match status" value="1"/>
</dbReference>
<dbReference type="SMART" id="SM00344">
    <property type="entry name" value="HTH_ASNC"/>
    <property type="match status" value="1"/>
</dbReference>
<name>A0AAU4JYX5_9NOCA</name>
<dbReference type="InterPro" id="IPR011008">
    <property type="entry name" value="Dimeric_a/b-barrel"/>
</dbReference>
<dbReference type="InterPro" id="IPR036390">
    <property type="entry name" value="WH_DNA-bd_sf"/>
</dbReference>
<dbReference type="Gene3D" id="3.30.70.920">
    <property type="match status" value="1"/>
</dbReference>
<dbReference type="PANTHER" id="PTHR30154">
    <property type="entry name" value="LEUCINE-RESPONSIVE REGULATORY PROTEIN"/>
    <property type="match status" value="1"/>
</dbReference>
<keyword evidence="2" id="KW-0238">DNA-binding</keyword>
<evidence type="ECO:0000256" key="1">
    <source>
        <dbReference type="ARBA" id="ARBA00023015"/>
    </source>
</evidence>
<keyword evidence="3" id="KW-0804">Transcription</keyword>
<dbReference type="AlphaFoldDB" id="A0AAU4JYX5"/>